<dbReference type="Proteomes" id="UP000218334">
    <property type="component" value="Unassembled WGS sequence"/>
</dbReference>
<dbReference type="AlphaFoldDB" id="A0A2H3BD14"/>
<proteinExistence type="predicted"/>
<accession>A0A2H3BD14</accession>
<name>A0A2H3BD14_9AGAR</name>
<dbReference type="EMBL" id="KZ293466">
    <property type="protein sequence ID" value="PBK62477.1"/>
    <property type="molecule type" value="Genomic_DNA"/>
</dbReference>
<feature type="region of interest" description="Disordered" evidence="1">
    <location>
        <begin position="163"/>
        <end position="219"/>
    </location>
</feature>
<gene>
    <name evidence="2" type="ORF">ARMSODRAFT_980741</name>
</gene>
<evidence type="ECO:0000313" key="3">
    <source>
        <dbReference type="Proteomes" id="UP000218334"/>
    </source>
</evidence>
<feature type="compositionally biased region" description="Basic and acidic residues" evidence="1">
    <location>
        <begin position="163"/>
        <end position="174"/>
    </location>
</feature>
<evidence type="ECO:0000256" key="1">
    <source>
        <dbReference type="SAM" id="MobiDB-lite"/>
    </source>
</evidence>
<organism evidence="2 3">
    <name type="scientific">Armillaria solidipes</name>
    <dbReference type="NCBI Taxonomy" id="1076256"/>
    <lineage>
        <taxon>Eukaryota</taxon>
        <taxon>Fungi</taxon>
        <taxon>Dikarya</taxon>
        <taxon>Basidiomycota</taxon>
        <taxon>Agaricomycotina</taxon>
        <taxon>Agaricomycetes</taxon>
        <taxon>Agaricomycetidae</taxon>
        <taxon>Agaricales</taxon>
        <taxon>Marasmiineae</taxon>
        <taxon>Physalacriaceae</taxon>
        <taxon>Armillaria</taxon>
    </lineage>
</organism>
<keyword evidence="3" id="KW-1185">Reference proteome</keyword>
<evidence type="ECO:0000313" key="2">
    <source>
        <dbReference type="EMBL" id="PBK62477.1"/>
    </source>
</evidence>
<sequence>MEDREVPVSEIRDWTYKLLRERALETSLDQSDAMLLAYEGEVLNWRPHWEQNNHVAVTDRVTAWRSTIAVAQSHTLPVHPFDSEQPLLAILNNRPYVPPDALDNAPTLDTRDDRWFLLTLRKPRYDDKKKSRKRNIRRHYVRQDPHHEPEDWVDFLRRKRDEEAQHHHASRDESANSIYVNMSPVGPSGLTTTMPSQSNRPPQPHHWHQAYQAASPTSQPSTLAFAAGYLGWFGPPS</sequence>
<feature type="compositionally biased region" description="Polar residues" evidence="1">
    <location>
        <begin position="189"/>
        <end position="200"/>
    </location>
</feature>
<protein>
    <submittedName>
        <fullName evidence="2">Uncharacterized protein</fullName>
    </submittedName>
</protein>
<reference evidence="3" key="1">
    <citation type="journal article" date="2017" name="Nat. Ecol. Evol.">
        <title>Genome expansion and lineage-specific genetic innovations in the forest pathogenic fungi Armillaria.</title>
        <authorList>
            <person name="Sipos G."/>
            <person name="Prasanna A.N."/>
            <person name="Walter M.C."/>
            <person name="O'Connor E."/>
            <person name="Balint B."/>
            <person name="Krizsan K."/>
            <person name="Kiss B."/>
            <person name="Hess J."/>
            <person name="Varga T."/>
            <person name="Slot J."/>
            <person name="Riley R."/>
            <person name="Boka B."/>
            <person name="Rigling D."/>
            <person name="Barry K."/>
            <person name="Lee J."/>
            <person name="Mihaltcheva S."/>
            <person name="LaButti K."/>
            <person name="Lipzen A."/>
            <person name="Waldron R."/>
            <person name="Moloney N.M."/>
            <person name="Sperisen C."/>
            <person name="Kredics L."/>
            <person name="Vagvoelgyi C."/>
            <person name="Patrignani A."/>
            <person name="Fitzpatrick D."/>
            <person name="Nagy I."/>
            <person name="Doyle S."/>
            <person name="Anderson J.B."/>
            <person name="Grigoriev I.V."/>
            <person name="Gueldener U."/>
            <person name="Muensterkoetter M."/>
            <person name="Nagy L.G."/>
        </authorList>
    </citation>
    <scope>NUCLEOTIDE SEQUENCE [LARGE SCALE GENOMIC DNA]</scope>
    <source>
        <strain evidence="3">28-4</strain>
    </source>
</reference>